<dbReference type="Pfam" id="PF01428">
    <property type="entry name" value="zf-AN1"/>
    <property type="match status" value="2"/>
</dbReference>
<evidence type="ECO:0000256" key="3">
    <source>
        <dbReference type="ARBA" id="ARBA00022833"/>
    </source>
</evidence>
<feature type="domain" description="AN1-type" evidence="5">
    <location>
        <begin position="72"/>
        <end position="124"/>
    </location>
</feature>
<dbReference type="GO" id="GO:0005737">
    <property type="term" value="C:cytoplasm"/>
    <property type="evidence" value="ECO:0007669"/>
    <property type="project" value="TreeGrafter"/>
</dbReference>
<dbReference type="Proteomes" id="UP000226431">
    <property type="component" value="Unassembled WGS sequence"/>
</dbReference>
<dbReference type="SUPFAM" id="SSF118310">
    <property type="entry name" value="AN1-like Zinc finger"/>
    <property type="match status" value="2"/>
</dbReference>
<evidence type="ECO:0000259" key="5">
    <source>
        <dbReference type="PROSITE" id="PS51039"/>
    </source>
</evidence>
<reference evidence="6 7" key="1">
    <citation type="submission" date="2017-06" db="EMBL/GenBank/DDBJ databases">
        <title>Ant-infecting Ophiocordyceps genomes reveal a high diversity of potential behavioral manipulation genes and a possible major role for enterotoxins.</title>
        <authorList>
            <person name="De Bekker C."/>
            <person name="Evans H.C."/>
            <person name="Brachmann A."/>
            <person name="Hughes D.P."/>
        </authorList>
    </citation>
    <scope>NUCLEOTIDE SEQUENCE [LARGE SCALE GENOMIC DNA]</scope>
    <source>
        <strain evidence="6 7">Map16</strain>
    </source>
</reference>
<protein>
    <recommendedName>
        <fullName evidence="5">AN1-type domain-containing protein</fullName>
    </recommendedName>
</protein>
<dbReference type="PROSITE" id="PS51039">
    <property type="entry name" value="ZF_AN1"/>
    <property type="match status" value="2"/>
</dbReference>
<evidence type="ECO:0000313" key="7">
    <source>
        <dbReference type="Proteomes" id="UP000226431"/>
    </source>
</evidence>
<dbReference type="InterPro" id="IPR000058">
    <property type="entry name" value="Znf_AN1"/>
</dbReference>
<name>A0A2C5Z7Z3_9HYPO</name>
<keyword evidence="7" id="KW-1185">Reference proteome</keyword>
<evidence type="ECO:0000256" key="1">
    <source>
        <dbReference type="ARBA" id="ARBA00022723"/>
    </source>
</evidence>
<dbReference type="STRING" id="2004952.A0A2C5Z7Z3"/>
<comment type="caution">
    <text evidence="6">The sequence shown here is derived from an EMBL/GenBank/DDBJ whole genome shotgun (WGS) entry which is preliminary data.</text>
</comment>
<keyword evidence="1" id="KW-0479">Metal-binding</keyword>
<dbReference type="GO" id="GO:0008270">
    <property type="term" value="F:zinc ion binding"/>
    <property type="evidence" value="ECO:0007669"/>
    <property type="project" value="UniProtKB-KW"/>
</dbReference>
<proteinExistence type="predicted"/>
<dbReference type="EMBL" id="NJES01000195">
    <property type="protein sequence ID" value="PHH75822.1"/>
    <property type="molecule type" value="Genomic_DNA"/>
</dbReference>
<sequence length="286" mass="31617">MDNTADAALVGKHCQYAPCNQLDFLPFRCQACQKDFCGDHRTPSSHKCAIPERQVQRVADDAATKKERSPNRVGEKACGSPTCKAVIGTPLTPSVHCRSCRRDYCLKHRLQEEHDCRTLVAATKSNDEAAQKKQSALDRLRAWSAARMRLTSTEPGSKAKSGVASQIVARNLMKKNAKGRGDIPENLRIYLHVEAEPNPGHEQLLKGDFFFRNDSVVGKVLDEAAKGLQITNINNQTTDERQRLRVFYIEGGRMLDFSEQVGKATKTGDTIALLRGVGPSPALMEL</sequence>
<organism evidence="6 7">
    <name type="scientific">Ophiocordyceps camponoti-rufipedis</name>
    <dbReference type="NCBI Taxonomy" id="2004952"/>
    <lineage>
        <taxon>Eukaryota</taxon>
        <taxon>Fungi</taxon>
        <taxon>Dikarya</taxon>
        <taxon>Ascomycota</taxon>
        <taxon>Pezizomycotina</taxon>
        <taxon>Sordariomycetes</taxon>
        <taxon>Hypocreomycetidae</taxon>
        <taxon>Hypocreales</taxon>
        <taxon>Ophiocordycipitaceae</taxon>
        <taxon>Ophiocordyceps</taxon>
    </lineage>
</organism>
<dbReference type="InterPro" id="IPR057358">
    <property type="entry name" value="UBL_ZFAND1-like"/>
</dbReference>
<evidence type="ECO:0000256" key="4">
    <source>
        <dbReference type="PROSITE-ProRule" id="PRU00449"/>
    </source>
</evidence>
<gene>
    <name evidence="6" type="ORF">CDD80_2041</name>
</gene>
<keyword evidence="2 4" id="KW-0863">Zinc-finger</keyword>
<evidence type="ECO:0000256" key="2">
    <source>
        <dbReference type="ARBA" id="ARBA00022771"/>
    </source>
</evidence>
<evidence type="ECO:0000313" key="6">
    <source>
        <dbReference type="EMBL" id="PHH75822.1"/>
    </source>
</evidence>
<feature type="domain" description="AN1-type" evidence="5">
    <location>
        <begin position="8"/>
        <end position="56"/>
    </location>
</feature>
<dbReference type="InterPro" id="IPR035896">
    <property type="entry name" value="AN1-like_Znf"/>
</dbReference>
<dbReference type="AlphaFoldDB" id="A0A2C5Z7Z3"/>
<keyword evidence="3" id="KW-0862">Zinc</keyword>
<dbReference type="Gene3D" id="4.10.1110.10">
    <property type="entry name" value="AN1-like Zinc finger"/>
    <property type="match status" value="2"/>
</dbReference>
<accession>A0A2C5Z7Z3</accession>
<dbReference type="PANTHER" id="PTHR14677">
    <property type="entry name" value="ARSENITE INDUCUBLE RNA ASSOCIATED PROTEIN AIP-1-RELATED"/>
    <property type="match status" value="1"/>
</dbReference>
<dbReference type="PANTHER" id="PTHR14677:SF40">
    <property type="entry name" value="CDC48-ASSOCIATED UBIQUITIN-LIKE_ZINC FINGER PROTEIN 1"/>
    <property type="match status" value="1"/>
</dbReference>
<dbReference type="OrthoDB" id="431929at2759"/>
<dbReference type="SMART" id="SM00154">
    <property type="entry name" value="ZnF_AN1"/>
    <property type="match status" value="2"/>
</dbReference>
<dbReference type="Pfam" id="PF25327">
    <property type="entry name" value="UBL_ZFAND1"/>
    <property type="match status" value="1"/>
</dbReference>